<gene>
    <name evidence="8" type="ORF">D3273_07180</name>
</gene>
<evidence type="ECO:0000256" key="1">
    <source>
        <dbReference type="ARBA" id="ARBA00008857"/>
    </source>
</evidence>
<organism evidence="8 9">
    <name type="scientific">Lichenibacterium minor</name>
    <dbReference type="NCBI Taxonomy" id="2316528"/>
    <lineage>
        <taxon>Bacteria</taxon>
        <taxon>Pseudomonadati</taxon>
        <taxon>Pseudomonadota</taxon>
        <taxon>Alphaproteobacteria</taxon>
        <taxon>Hyphomicrobiales</taxon>
        <taxon>Lichenihabitantaceae</taxon>
        <taxon>Lichenibacterium</taxon>
    </lineage>
</organism>
<sequence>MTLAMTRPWQHPKTGMFWLRRRVPKDLLPLVGKREEKLSLATKDAAEARRRFAKALADLEARWAALRSAPPEASGADEPRLTTLSEREAHRRAEWMYGYWLNKYREDPSTQTFWPVDAYDRIWASAPTRSWSSSSTDLALVVPPFDGEAFHLKEWCFEQADLLLIAHDLRVDQDSRVKLAKALAASVQRASVELARQARGDFQIGGTTPVPFAHRARPKVEEQAKPSLSFDALIRGWAAEKRPVERTLYEWTRVLGDLATYLGHDDARRLTTADLLAWKAKLIELGRKPKTIRDGRLAPVRAVLQWAVDNGHLTANAAERVGIDVRSKPGEKKRSFTDEEASTILKAADRETDVVRRWVPWLCAYSGARISEICQLRAEDIRRVEDVWSMSFSPEAGNLKNVNSERVIPIHPALIERGLLKFAAGVASGPLFANLTPDRFGKRGGNGTKLLGRWVRSLGLVDIRLSPVHSWRHRFKTSGRRHGVAPDMLDVLTGHAPRTVADGYGEYPMQALLRELSKIPALQL</sequence>
<dbReference type="GO" id="GO:0015074">
    <property type="term" value="P:DNA integration"/>
    <property type="evidence" value="ECO:0007669"/>
    <property type="project" value="UniProtKB-KW"/>
</dbReference>
<keyword evidence="9" id="KW-1185">Reference proteome</keyword>
<evidence type="ECO:0000256" key="3">
    <source>
        <dbReference type="ARBA" id="ARBA00023125"/>
    </source>
</evidence>
<evidence type="ECO:0000259" key="7">
    <source>
        <dbReference type="PROSITE" id="PS51900"/>
    </source>
</evidence>
<dbReference type="OrthoDB" id="9784724at2"/>
<accession>A0A4V1RUZ3</accession>
<dbReference type="Pfam" id="PF20172">
    <property type="entry name" value="DUF6538"/>
    <property type="match status" value="1"/>
</dbReference>
<evidence type="ECO:0000259" key="6">
    <source>
        <dbReference type="PROSITE" id="PS51898"/>
    </source>
</evidence>
<dbReference type="PANTHER" id="PTHR30349:SF41">
    <property type="entry name" value="INTEGRASE_RECOMBINASE PROTEIN MJ0367-RELATED"/>
    <property type="match status" value="1"/>
</dbReference>
<evidence type="ECO:0000256" key="4">
    <source>
        <dbReference type="ARBA" id="ARBA00023172"/>
    </source>
</evidence>
<reference evidence="8 9" key="2">
    <citation type="submission" date="2019-02" db="EMBL/GenBank/DDBJ databases">
        <title>'Lichenibacterium ramalinii' gen. nov. sp. nov., 'Lichenibacterium minor' gen. nov. sp. nov.</title>
        <authorList>
            <person name="Pankratov T."/>
        </authorList>
    </citation>
    <scope>NUCLEOTIDE SEQUENCE [LARGE SCALE GENOMIC DNA]</scope>
    <source>
        <strain evidence="8 9">RmlP026</strain>
    </source>
</reference>
<dbReference type="GO" id="GO:0006310">
    <property type="term" value="P:DNA recombination"/>
    <property type="evidence" value="ECO:0007669"/>
    <property type="project" value="UniProtKB-KW"/>
</dbReference>
<dbReference type="InterPro" id="IPR002104">
    <property type="entry name" value="Integrase_catalytic"/>
</dbReference>
<proteinExistence type="inferred from homology"/>
<dbReference type="GO" id="GO:0003677">
    <property type="term" value="F:DNA binding"/>
    <property type="evidence" value="ECO:0007669"/>
    <property type="project" value="UniProtKB-UniRule"/>
</dbReference>
<comment type="caution">
    <text evidence="8">The sequence shown here is derived from an EMBL/GenBank/DDBJ whole genome shotgun (WGS) entry which is preliminary data.</text>
</comment>
<dbReference type="PANTHER" id="PTHR30349">
    <property type="entry name" value="PHAGE INTEGRASE-RELATED"/>
    <property type="match status" value="1"/>
</dbReference>
<dbReference type="Pfam" id="PF00589">
    <property type="entry name" value="Phage_integrase"/>
    <property type="match status" value="1"/>
</dbReference>
<dbReference type="InterPro" id="IPR010998">
    <property type="entry name" value="Integrase_recombinase_N"/>
</dbReference>
<comment type="similarity">
    <text evidence="1">Belongs to the 'phage' integrase family.</text>
</comment>
<dbReference type="CDD" id="cd01184">
    <property type="entry name" value="INT_C_like_1"/>
    <property type="match status" value="1"/>
</dbReference>
<dbReference type="InterPro" id="IPR013762">
    <property type="entry name" value="Integrase-like_cat_sf"/>
</dbReference>
<protein>
    <submittedName>
        <fullName evidence="8">Site-specific integrase</fullName>
    </submittedName>
</protein>
<evidence type="ECO:0000313" key="9">
    <source>
        <dbReference type="Proteomes" id="UP000290759"/>
    </source>
</evidence>
<dbReference type="Proteomes" id="UP000290759">
    <property type="component" value="Unassembled WGS sequence"/>
</dbReference>
<dbReference type="InterPro" id="IPR011010">
    <property type="entry name" value="DNA_brk_join_enz"/>
</dbReference>
<evidence type="ECO:0000256" key="2">
    <source>
        <dbReference type="ARBA" id="ARBA00022908"/>
    </source>
</evidence>
<reference evidence="8 9" key="1">
    <citation type="submission" date="2018-12" db="EMBL/GenBank/DDBJ databases">
        <authorList>
            <person name="Grouzdev D.S."/>
            <person name="Krutkina M.S."/>
        </authorList>
    </citation>
    <scope>NUCLEOTIDE SEQUENCE [LARGE SCALE GENOMIC DNA]</scope>
    <source>
        <strain evidence="8 9">RmlP026</strain>
    </source>
</reference>
<dbReference type="InterPro" id="IPR050090">
    <property type="entry name" value="Tyrosine_recombinase_XerCD"/>
</dbReference>
<feature type="domain" description="Core-binding (CB)" evidence="7">
    <location>
        <begin position="228"/>
        <end position="308"/>
    </location>
</feature>
<dbReference type="EMBL" id="QYBB01000005">
    <property type="protein sequence ID" value="RYC32854.1"/>
    <property type="molecule type" value="Genomic_DNA"/>
</dbReference>
<dbReference type="InterPro" id="IPR046668">
    <property type="entry name" value="DUF6538"/>
</dbReference>
<dbReference type="Gene3D" id="1.10.443.10">
    <property type="entry name" value="Intergrase catalytic core"/>
    <property type="match status" value="1"/>
</dbReference>
<feature type="domain" description="Tyr recombinase" evidence="6">
    <location>
        <begin position="331"/>
        <end position="517"/>
    </location>
</feature>
<dbReference type="RefSeq" id="WP_129224939.1">
    <property type="nucleotide sequence ID" value="NZ_QYBB01000005.1"/>
</dbReference>
<dbReference type="PROSITE" id="PS51898">
    <property type="entry name" value="TYR_RECOMBINASE"/>
    <property type="match status" value="1"/>
</dbReference>
<evidence type="ECO:0000256" key="5">
    <source>
        <dbReference type="PROSITE-ProRule" id="PRU01248"/>
    </source>
</evidence>
<name>A0A4V1RUZ3_9HYPH</name>
<dbReference type="Gene3D" id="1.10.150.130">
    <property type="match status" value="1"/>
</dbReference>
<keyword evidence="3 5" id="KW-0238">DNA-binding</keyword>
<dbReference type="SUPFAM" id="SSF56349">
    <property type="entry name" value="DNA breaking-rejoining enzymes"/>
    <property type="match status" value="1"/>
</dbReference>
<dbReference type="InterPro" id="IPR044068">
    <property type="entry name" value="CB"/>
</dbReference>
<dbReference type="AlphaFoldDB" id="A0A4V1RUZ3"/>
<keyword evidence="2" id="KW-0229">DNA integration</keyword>
<dbReference type="PROSITE" id="PS51900">
    <property type="entry name" value="CB"/>
    <property type="match status" value="1"/>
</dbReference>
<keyword evidence="4" id="KW-0233">DNA recombination</keyword>
<evidence type="ECO:0000313" key="8">
    <source>
        <dbReference type="EMBL" id="RYC32854.1"/>
    </source>
</evidence>